<evidence type="ECO:0000256" key="6">
    <source>
        <dbReference type="ARBA" id="ARBA00023136"/>
    </source>
</evidence>
<keyword evidence="4 7" id="KW-0812">Transmembrane</keyword>
<feature type="transmembrane region" description="Helical" evidence="7">
    <location>
        <begin position="295"/>
        <end position="315"/>
    </location>
</feature>
<reference evidence="9 10" key="1">
    <citation type="submission" date="2021-01" db="EMBL/GenBank/DDBJ databases">
        <title>Genomic Encyclopedia of Type Strains, Phase IV (KMG-IV): sequencing the most valuable type-strain genomes for metagenomic binning, comparative biology and taxonomic classification.</title>
        <authorList>
            <person name="Goeker M."/>
        </authorList>
    </citation>
    <scope>NUCLEOTIDE SEQUENCE [LARGE SCALE GENOMIC DNA]</scope>
    <source>
        <strain evidence="9 10">DSM 104297</strain>
    </source>
</reference>
<dbReference type="EMBL" id="JAFBFC010000002">
    <property type="protein sequence ID" value="MBM7702279.1"/>
    <property type="molecule type" value="Genomic_DNA"/>
</dbReference>
<feature type="transmembrane region" description="Helical" evidence="7">
    <location>
        <begin position="12"/>
        <end position="32"/>
    </location>
</feature>
<evidence type="ECO:0000256" key="1">
    <source>
        <dbReference type="ARBA" id="ARBA00004651"/>
    </source>
</evidence>
<protein>
    <submittedName>
        <fullName evidence="9">DHA1 family multidrug resistance protein B-like MFS transporter</fullName>
    </submittedName>
</protein>
<evidence type="ECO:0000256" key="4">
    <source>
        <dbReference type="ARBA" id="ARBA00022692"/>
    </source>
</evidence>
<evidence type="ECO:0000256" key="3">
    <source>
        <dbReference type="ARBA" id="ARBA00022475"/>
    </source>
</evidence>
<dbReference type="InterPro" id="IPR020846">
    <property type="entry name" value="MFS_dom"/>
</dbReference>
<dbReference type="PANTHER" id="PTHR23517:SF3">
    <property type="entry name" value="INTEGRAL MEMBRANE TRANSPORT PROTEIN"/>
    <property type="match status" value="1"/>
</dbReference>
<accession>A0ABS2QS59</accession>
<dbReference type="InterPro" id="IPR011701">
    <property type="entry name" value="MFS"/>
</dbReference>
<feature type="transmembrane region" description="Helical" evidence="7">
    <location>
        <begin position="336"/>
        <end position="356"/>
    </location>
</feature>
<feature type="transmembrane region" description="Helical" evidence="7">
    <location>
        <begin position="69"/>
        <end position="89"/>
    </location>
</feature>
<evidence type="ECO:0000259" key="8">
    <source>
        <dbReference type="PROSITE" id="PS50850"/>
    </source>
</evidence>
<dbReference type="SUPFAM" id="SSF103473">
    <property type="entry name" value="MFS general substrate transporter"/>
    <property type="match status" value="1"/>
</dbReference>
<keyword evidence="3" id="KW-1003">Cell membrane</keyword>
<comment type="caution">
    <text evidence="9">The sequence shown here is derived from an EMBL/GenBank/DDBJ whole genome shotgun (WGS) entry which is preliminary data.</text>
</comment>
<feature type="transmembrane region" description="Helical" evidence="7">
    <location>
        <begin position="271"/>
        <end position="289"/>
    </location>
</feature>
<dbReference type="PROSITE" id="PS50850">
    <property type="entry name" value="MFS"/>
    <property type="match status" value="1"/>
</dbReference>
<dbReference type="Proteomes" id="UP000809829">
    <property type="component" value="Unassembled WGS sequence"/>
</dbReference>
<evidence type="ECO:0000256" key="2">
    <source>
        <dbReference type="ARBA" id="ARBA00022448"/>
    </source>
</evidence>
<name>A0ABS2QS59_9BACI</name>
<keyword evidence="10" id="KW-1185">Reference proteome</keyword>
<dbReference type="InterPro" id="IPR036259">
    <property type="entry name" value="MFS_trans_sf"/>
</dbReference>
<feature type="transmembrane region" description="Helical" evidence="7">
    <location>
        <begin position="194"/>
        <end position="218"/>
    </location>
</feature>
<feature type="domain" description="Major facilitator superfamily (MFS) profile" evidence="8">
    <location>
        <begin position="1"/>
        <end position="383"/>
    </location>
</feature>
<keyword evidence="2" id="KW-0813">Transport</keyword>
<gene>
    <name evidence="9" type="ORF">JOC83_001113</name>
</gene>
<keyword evidence="6 7" id="KW-0472">Membrane</keyword>
<keyword evidence="5 7" id="KW-1133">Transmembrane helix</keyword>
<feature type="transmembrane region" description="Helical" evidence="7">
    <location>
        <begin position="135"/>
        <end position="156"/>
    </location>
</feature>
<dbReference type="Pfam" id="PF07690">
    <property type="entry name" value="MFS_1"/>
    <property type="match status" value="2"/>
</dbReference>
<evidence type="ECO:0000256" key="5">
    <source>
        <dbReference type="ARBA" id="ARBA00022989"/>
    </source>
</evidence>
<dbReference type="InterPro" id="IPR050171">
    <property type="entry name" value="MFS_Transporters"/>
</dbReference>
<feature type="transmembrane region" description="Helical" evidence="7">
    <location>
        <begin position="362"/>
        <end position="383"/>
    </location>
</feature>
<sequence>MAIYFVKTIGPIATSVFLSIAVIINFIASIFGGSIADKVGRKKVMVIADALRVVTFIMFALSNSPWFDWPYVTLLFFMVNNVCSGLYSPASEAMLLDVSTSEERKYMYSVMYWISNLSIALGGTIGALFFSDYLFVLFVILSIASIVSTLITLFFITETYFPKEGAAKNGDGNKKLNEVKGLLQNYKEVVRDRIFILFVLSSTLLFSLEAHLTNFISIRLERDISERVLHPFQWKMDGIELLGILRAENTICVVLFSVIATWFIRKYNEKSILFFGFALYVIGYGVLSYSDSPWILISMMVFAVIGEVIAFPIHQSYLGDIIPDHLRSSYLAMNRIAMKGSSLIGTLGIYIASVLPTLYVSLFVWLSGIIALLLFYSIIPAIYERRSIHEQTYNVNVN</sequence>
<evidence type="ECO:0000313" key="9">
    <source>
        <dbReference type="EMBL" id="MBM7702279.1"/>
    </source>
</evidence>
<feature type="transmembrane region" description="Helical" evidence="7">
    <location>
        <begin position="110"/>
        <end position="129"/>
    </location>
</feature>
<comment type="subcellular location">
    <subcellularLocation>
        <location evidence="1">Cell membrane</location>
        <topology evidence="1">Multi-pass membrane protein</topology>
    </subcellularLocation>
</comment>
<dbReference type="Gene3D" id="1.20.1250.20">
    <property type="entry name" value="MFS general substrate transporter like domains"/>
    <property type="match status" value="1"/>
</dbReference>
<evidence type="ECO:0000256" key="7">
    <source>
        <dbReference type="SAM" id="Phobius"/>
    </source>
</evidence>
<dbReference type="PANTHER" id="PTHR23517">
    <property type="entry name" value="RESISTANCE PROTEIN MDTM, PUTATIVE-RELATED-RELATED"/>
    <property type="match status" value="1"/>
</dbReference>
<feature type="transmembrane region" description="Helical" evidence="7">
    <location>
        <begin position="238"/>
        <end position="264"/>
    </location>
</feature>
<organism evidence="9 10">
    <name type="scientific">Priestia iocasae</name>
    <dbReference type="NCBI Taxonomy" id="2291674"/>
    <lineage>
        <taxon>Bacteria</taxon>
        <taxon>Bacillati</taxon>
        <taxon>Bacillota</taxon>
        <taxon>Bacilli</taxon>
        <taxon>Bacillales</taxon>
        <taxon>Bacillaceae</taxon>
        <taxon>Priestia</taxon>
    </lineage>
</organism>
<evidence type="ECO:0000313" key="10">
    <source>
        <dbReference type="Proteomes" id="UP000809829"/>
    </source>
</evidence>
<proteinExistence type="predicted"/>